<dbReference type="RefSeq" id="WP_165106977.1">
    <property type="nucleotide sequence ID" value="NZ_JAAKYA010000048.1"/>
</dbReference>
<feature type="signal peptide" evidence="1">
    <location>
        <begin position="1"/>
        <end position="26"/>
    </location>
</feature>
<dbReference type="InterPro" id="IPR021345">
    <property type="entry name" value="DUF2961"/>
</dbReference>
<dbReference type="AlphaFoldDB" id="A0A6M1RR60"/>
<proteinExistence type="predicted"/>
<dbReference type="Pfam" id="PF11175">
    <property type="entry name" value="DUF2961"/>
    <property type="match status" value="1"/>
</dbReference>
<evidence type="ECO:0000313" key="3">
    <source>
        <dbReference type="Proteomes" id="UP000477311"/>
    </source>
</evidence>
<keyword evidence="3" id="KW-1185">Reference proteome</keyword>
<sequence length="392" mass="44281">MKTHSFSPGTLLAALTLALSAPVAQTAQPPFNGIGVHIGNLYQLSPARSRSISPENFTGEKGKGGMAVDGPAKNAARDLGPGWKISPFVRIAPDTTFTLADIQGPGCIQHIWITPAPLDRTRFMILRFYWDDETQPSVEVPLGDFFACGWARYCQINSLAVCVNPGSAFNCYWPMPFRKRARVTLENLNDGPITIYYQIDYILTDVPDDAAYFHAQFRREDPLREPGLYTILDGVEGRGHYVGTYLAWEVHSTGWWGEGEIKFYLDGDRDFPTICGTGTEDYFCGSYNFDTVGPDGKHRYTEFSGPYTGLPHVIRPDGLYDSQQRFGLYRWHIPDPIRFEKDIRVTIQALGWRSGGRYLKLRDDIASVAYWYQTEPHKPFPKLLSRDELELK</sequence>
<dbReference type="EMBL" id="JAAKYA010000048">
    <property type="protein sequence ID" value="NGO39135.1"/>
    <property type="molecule type" value="Genomic_DNA"/>
</dbReference>
<reference evidence="2 3" key="1">
    <citation type="submission" date="2020-02" db="EMBL/GenBank/DDBJ databases">
        <title>Draft genome sequence of Limisphaera ngatamarikiensis NGM72.4T, a thermophilic Verrucomicrobia grouped in subdivision 3.</title>
        <authorList>
            <person name="Carere C.R."/>
            <person name="Steen J."/>
            <person name="Hugenholtz P."/>
            <person name="Stott M.B."/>
        </authorList>
    </citation>
    <scope>NUCLEOTIDE SEQUENCE [LARGE SCALE GENOMIC DNA]</scope>
    <source>
        <strain evidence="2 3">NGM72.4</strain>
    </source>
</reference>
<dbReference type="Gene3D" id="2.60.120.1390">
    <property type="match status" value="1"/>
</dbReference>
<evidence type="ECO:0000256" key="1">
    <source>
        <dbReference type="SAM" id="SignalP"/>
    </source>
</evidence>
<accession>A0A6M1RR60</accession>
<keyword evidence="1" id="KW-0732">Signal</keyword>
<gene>
    <name evidence="2" type="ORF">G4L39_06945</name>
</gene>
<organism evidence="2 3">
    <name type="scientific">Limisphaera ngatamarikiensis</name>
    <dbReference type="NCBI Taxonomy" id="1324935"/>
    <lineage>
        <taxon>Bacteria</taxon>
        <taxon>Pseudomonadati</taxon>
        <taxon>Verrucomicrobiota</taxon>
        <taxon>Verrucomicrobiia</taxon>
        <taxon>Limisphaerales</taxon>
        <taxon>Limisphaeraceae</taxon>
        <taxon>Limisphaera</taxon>
    </lineage>
</organism>
<feature type="chain" id="PRO_5026934840" evidence="1">
    <location>
        <begin position="27"/>
        <end position="392"/>
    </location>
</feature>
<evidence type="ECO:0000313" key="2">
    <source>
        <dbReference type="EMBL" id="NGO39135.1"/>
    </source>
</evidence>
<comment type="caution">
    <text evidence="2">The sequence shown here is derived from an EMBL/GenBank/DDBJ whole genome shotgun (WGS) entry which is preliminary data.</text>
</comment>
<dbReference type="Proteomes" id="UP000477311">
    <property type="component" value="Unassembled WGS sequence"/>
</dbReference>
<protein>
    <submittedName>
        <fullName evidence="2">DUF2961 domain-containing protein</fullName>
    </submittedName>
</protein>
<name>A0A6M1RR60_9BACT</name>